<dbReference type="AlphaFoldDB" id="A0AAD7U9Q0"/>
<gene>
    <name evidence="7" type="ORF">CTAYLR_001428</name>
</gene>
<dbReference type="SUPFAM" id="SSF57850">
    <property type="entry name" value="RING/U-box"/>
    <property type="match status" value="1"/>
</dbReference>
<dbReference type="Gene3D" id="3.30.40.10">
    <property type="entry name" value="Zinc/RING finger domain, C3HC4 (zinc finger)"/>
    <property type="match status" value="1"/>
</dbReference>
<dbReference type="SUPFAM" id="SSF48452">
    <property type="entry name" value="TPR-like"/>
    <property type="match status" value="1"/>
</dbReference>
<feature type="domain" description="MYND-type" evidence="5">
    <location>
        <begin position="197"/>
        <end position="234"/>
    </location>
</feature>
<dbReference type="InterPro" id="IPR011016">
    <property type="entry name" value="Znf_RING-CH"/>
</dbReference>
<dbReference type="InterPro" id="IPR013083">
    <property type="entry name" value="Znf_RING/FYVE/PHD"/>
</dbReference>
<dbReference type="PROSITE" id="PS50865">
    <property type="entry name" value="ZF_MYND_2"/>
    <property type="match status" value="1"/>
</dbReference>
<evidence type="ECO:0000259" key="5">
    <source>
        <dbReference type="PROSITE" id="PS50865"/>
    </source>
</evidence>
<comment type="caution">
    <text evidence="7">The sequence shown here is derived from an EMBL/GenBank/DDBJ whole genome shotgun (WGS) entry which is preliminary data.</text>
</comment>
<dbReference type="Proteomes" id="UP001230188">
    <property type="component" value="Unassembled WGS sequence"/>
</dbReference>
<dbReference type="PROSITE" id="PS51292">
    <property type="entry name" value="ZF_RING_CH"/>
    <property type="match status" value="1"/>
</dbReference>
<evidence type="ECO:0000256" key="4">
    <source>
        <dbReference type="PROSITE-ProRule" id="PRU00134"/>
    </source>
</evidence>
<dbReference type="GO" id="GO:0008270">
    <property type="term" value="F:zinc ion binding"/>
    <property type="evidence" value="ECO:0007669"/>
    <property type="project" value="UniProtKB-KW"/>
</dbReference>
<dbReference type="SUPFAM" id="SSF144232">
    <property type="entry name" value="HIT/MYND zinc finger-like"/>
    <property type="match status" value="1"/>
</dbReference>
<accession>A0AAD7U9Q0</accession>
<dbReference type="InterPro" id="IPR011990">
    <property type="entry name" value="TPR-like_helical_dom_sf"/>
</dbReference>
<keyword evidence="3" id="KW-0862">Zinc</keyword>
<proteinExistence type="predicted"/>
<organism evidence="7 8">
    <name type="scientific">Chrysophaeum taylorii</name>
    <dbReference type="NCBI Taxonomy" id="2483200"/>
    <lineage>
        <taxon>Eukaryota</taxon>
        <taxon>Sar</taxon>
        <taxon>Stramenopiles</taxon>
        <taxon>Ochrophyta</taxon>
        <taxon>Pelagophyceae</taxon>
        <taxon>Pelagomonadales</taxon>
        <taxon>Pelagomonadaceae</taxon>
        <taxon>Chrysophaeum</taxon>
    </lineage>
</organism>
<evidence type="ECO:0000313" key="7">
    <source>
        <dbReference type="EMBL" id="KAJ8600445.1"/>
    </source>
</evidence>
<reference evidence="7" key="1">
    <citation type="submission" date="2023-01" db="EMBL/GenBank/DDBJ databases">
        <title>Metagenome sequencing of chrysophaentin producing Chrysophaeum taylorii.</title>
        <authorList>
            <person name="Davison J."/>
            <person name="Bewley C."/>
        </authorList>
    </citation>
    <scope>NUCLEOTIDE SEQUENCE</scope>
    <source>
        <strain evidence="7">NIES-1699</strain>
    </source>
</reference>
<protein>
    <recommendedName>
        <fullName evidence="9">MYND-type domain-containing protein</fullName>
    </recommendedName>
</protein>
<dbReference type="Pfam" id="PF01753">
    <property type="entry name" value="zf-MYND"/>
    <property type="match status" value="1"/>
</dbReference>
<dbReference type="InterPro" id="IPR002893">
    <property type="entry name" value="Znf_MYND"/>
</dbReference>
<name>A0AAD7U9Q0_9STRA</name>
<evidence type="ECO:0000256" key="2">
    <source>
        <dbReference type="ARBA" id="ARBA00022771"/>
    </source>
</evidence>
<evidence type="ECO:0000256" key="3">
    <source>
        <dbReference type="ARBA" id="ARBA00022833"/>
    </source>
</evidence>
<keyword evidence="2 4" id="KW-0863">Zinc-finger</keyword>
<evidence type="ECO:0000256" key="1">
    <source>
        <dbReference type="ARBA" id="ARBA00022723"/>
    </source>
</evidence>
<evidence type="ECO:0000313" key="8">
    <source>
        <dbReference type="Proteomes" id="UP001230188"/>
    </source>
</evidence>
<sequence>MPDVWSEVTCKLLGCPDLDKTGYLIEAYNEGPLMLNMMPRAALGLFIGRFLSRALKHVLAFQKVVLAITQGRDAARPDMDSDILRLVELTLSQPMVLLITWKVQSAPIAEMWVDLACAVADCARVVVWHQTLLWTNVALESLPRALSFAVHWPGARDLQYKAVRLYIVALRLPSGTTIGTGTVFTPPPPLQVMMARCDACRREDASLRCGRCGAVRYCDRACQKRAWALHREFCSSDEALKPFVAMECAIERVLVTLRDLPAPSGVACRVCGGEQVPLMRGCTCRGSAGWCHVECVVAEASTNENLKGWSLCEACKQPFSGALKLELERQLWRLHRSSPDARLRAFVTRPIRVALSARGEGSADGADGDAWTEIGRATHLAASGKAAEALGIVQRAWERARRRNGDHVLDVAAGLVLVNVLAALARFEEAEPIAAQTAEAADRKLGKTHAYALRAKKSHAAALVELDRRSEAASLYESILAIETAAVGADHPSILETKAMLARATNHTRQLVPR</sequence>
<feature type="domain" description="RING-CH-type" evidence="6">
    <location>
        <begin position="260"/>
        <end position="322"/>
    </location>
</feature>
<keyword evidence="1" id="KW-0479">Metal-binding</keyword>
<evidence type="ECO:0000259" key="6">
    <source>
        <dbReference type="PROSITE" id="PS51292"/>
    </source>
</evidence>
<dbReference type="EMBL" id="JAQMWT010000523">
    <property type="protein sequence ID" value="KAJ8600445.1"/>
    <property type="molecule type" value="Genomic_DNA"/>
</dbReference>
<keyword evidence="8" id="KW-1185">Reference proteome</keyword>
<evidence type="ECO:0008006" key="9">
    <source>
        <dbReference type="Google" id="ProtNLM"/>
    </source>
</evidence>
<dbReference type="Gene3D" id="1.25.40.10">
    <property type="entry name" value="Tetratricopeptide repeat domain"/>
    <property type="match status" value="1"/>
</dbReference>
<dbReference type="PROSITE" id="PS01360">
    <property type="entry name" value="ZF_MYND_1"/>
    <property type="match status" value="1"/>
</dbReference>
<dbReference type="SMART" id="SM00744">
    <property type="entry name" value="RINGv"/>
    <property type="match status" value="1"/>
</dbReference>
<dbReference type="Gene3D" id="6.10.140.2220">
    <property type="match status" value="1"/>
</dbReference>